<comment type="caution">
    <text evidence="4">The sequence shown here is derived from an EMBL/GenBank/DDBJ whole genome shotgun (WGS) entry which is preliminary data.</text>
</comment>
<dbReference type="Gene3D" id="1.20.120.450">
    <property type="entry name" value="dinb family like domain"/>
    <property type="match status" value="1"/>
</dbReference>
<gene>
    <name evidence="4" type="ORF">EL17_00835</name>
</gene>
<dbReference type="eggNOG" id="COG2318">
    <property type="taxonomic scope" value="Bacteria"/>
</dbReference>
<evidence type="ECO:0000256" key="1">
    <source>
        <dbReference type="ARBA" id="ARBA00008635"/>
    </source>
</evidence>
<comment type="similarity">
    <text evidence="1">Belongs to the DinB family.</text>
</comment>
<dbReference type="GO" id="GO:0046872">
    <property type="term" value="F:metal ion binding"/>
    <property type="evidence" value="ECO:0007669"/>
    <property type="project" value="UniProtKB-KW"/>
</dbReference>
<feature type="binding site" evidence="3">
    <location>
        <position position="132"/>
    </location>
    <ligand>
        <name>a divalent metal cation</name>
        <dbReference type="ChEBI" id="CHEBI:60240"/>
    </ligand>
</feature>
<feature type="binding site" evidence="3">
    <location>
        <position position="49"/>
    </location>
    <ligand>
        <name>a divalent metal cation</name>
        <dbReference type="ChEBI" id="CHEBI:60240"/>
    </ligand>
</feature>
<proteinExistence type="inferred from homology"/>
<dbReference type="InterPro" id="IPR007837">
    <property type="entry name" value="DinB"/>
</dbReference>
<dbReference type="PANTHER" id="PTHR37302:SF3">
    <property type="entry name" value="DAMAGE-INDUCIBLE PROTEIN DINB"/>
    <property type="match status" value="1"/>
</dbReference>
<evidence type="ECO:0000256" key="2">
    <source>
        <dbReference type="ARBA" id="ARBA00022723"/>
    </source>
</evidence>
<dbReference type="PANTHER" id="PTHR37302">
    <property type="entry name" value="SLR1116 PROTEIN"/>
    <property type="match status" value="1"/>
</dbReference>
<keyword evidence="2 3" id="KW-0479">Metal-binding</keyword>
<dbReference type="RefSeq" id="WP_035069588.1">
    <property type="nucleotide sequence ID" value="NZ_JMIH01000011.1"/>
</dbReference>
<evidence type="ECO:0000313" key="4">
    <source>
        <dbReference type="EMBL" id="KEO75437.1"/>
    </source>
</evidence>
<dbReference type="Proteomes" id="UP000027821">
    <property type="component" value="Unassembled WGS sequence"/>
</dbReference>
<accession>A0A074LND0</accession>
<protein>
    <submittedName>
        <fullName evidence="4">Damage-inducible protein DinB</fullName>
    </submittedName>
</protein>
<name>A0A074LND0_9BACT</name>
<dbReference type="Pfam" id="PF05163">
    <property type="entry name" value="DinB"/>
    <property type="match status" value="1"/>
</dbReference>
<dbReference type="OrthoDB" id="9811413at2"/>
<organism evidence="4 5">
    <name type="scientific">Anditalea andensis</name>
    <dbReference type="NCBI Taxonomy" id="1048983"/>
    <lineage>
        <taxon>Bacteria</taxon>
        <taxon>Pseudomonadati</taxon>
        <taxon>Bacteroidota</taxon>
        <taxon>Cytophagia</taxon>
        <taxon>Cytophagales</taxon>
        <taxon>Cytophagaceae</taxon>
        <taxon>Anditalea</taxon>
    </lineage>
</organism>
<dbReference type="SUPFAM" id="SSF109854">
    <property type="entry name" value="DinB/YfiT-like putative metalloenzymes"/>
    <property type="match status" value="1"/>
</dbReference>
<reference evidence="4 5" key="1">
    <citation type="submission" date="2014-04" db="EMBL/GenBank/DDBJ databases">
        <title>Characterization and application of a salt tolerant electro-active bacterium.</title>
        <authorList>
            <person name="Yang L."/>
            <person name="Wei S."/>
            <person name="Tay Q.X.M."/>
        </authorList>
    </citation>
    <scope>NUCLEOTIDE SEQUENCE [LARGE SCALE GENOMIC DNA]</scope>
    <source>
        <strain evidence="4 5">LY1</strain>
    </source>
</reference>
<dbReference type="AlphaFoldDB" id="A0A074LND0"/>
<evidence type="ECO:0000313" key="5">
    <source>
        <dbReference type="Proteomes" id="UP000027821"/>
    </source>
</evidence>
<feature type="binding site" evidence="3">
    <location>
        <position position="136"/>
    </location>
    <ligand>
        <name>a divalent metal cation</name>
        <dbReference type="ChEBI" id="CHEBI:60240"/>
    </ligand>
</feature>
<dbReference type="STRING" id="1048983.EL17_00835"/>
<evidence type="ECO:0000256" key="3">
    <source>
        <dbReference type="PIRSR" id="PIRSR607837-1"/>
    </source>
</evidence>
<sequence length="167" mass="19699">MTKKYFTALANYNIWADNLSIEWLNQINDEQWERPIESSFNSIRATATHIVSAKKIWIDFWTKAPNPVYLSSKFKGSKNELIEIWRNASADLKNFIENFPEDDYEKPITFNYPNGREGQMIFWQTFPHFVNHATYHRGQLVTLLRQAGFTKFSNTDLANYFMVQNSL</sequence>
<keyword evidence="5" id="KW-1185">Reference proteome</keyword>
<dbReference type="InterPro" id="IPR034660">
    <property type="entry name" value="DinB/YfiT-like"/>
</dbReference>
<dbReference type="EMBL" id="JMIH01000011">
    <property type="protein sequence ID" value="KEO75437.1"/>
    <property type="molecule type" value="Genomic_DNA"/>
</dbReference>